<feature type="domain" description="GmrSD restriction endonucleases N-terminal" evidence="1">
    <location>
        <begin position="42"/>
        <end position="237"/>
    </location>
</feature>
<evidence type="ECO:0000259" key="1">
    <source>
        <dbReference type="Pfam" id="PF03235"/>
    </source>
</evidence>
<dbReference type="Pfam" id="PF03235">
    <property type="entry name" value="GmrSD_N"/>
    <property type="match status" value="1"/>
</dbReference>
<dbReference type="RefSeq" id="WP_098516662.1">
    <property type="nucleotide sequence ID" value="NZ_NUVX01000032.1"/>
</dbReference>
<protein>
    <recommendedName>
        <fullName evidence="1">GmrSD restriction endonucleases N-terminal domain-containing protein</fullName>
    </recommendedName>
</protein>
<evidence type="ECO:0000313" key="2">
    <source>
        <dbReference type="EMBL" id="PFJ38547.1"/>
    </source>
</evidence>
<proteinExistence type="predicted"/>
<evidence type="ECO:0000313" key="3">
    <source>
        <dbReference type="Proteomes" id="UP000224003"/>
    </source>
</evidence>
<dbReference type="Proteomes" id="UP000224003">
    <property type="component" value="Unassembled WGS sequence"/>
</dbReference>
<dbReference type="AlphaFoldDB" id="A0A9X6WMX4"/>
<dbReference type="EMBL" id="NUVX01000032">
    <property type="protein sequence ID" value="PFJ38547.1"/>
    <property type="molecule type" value="Genomic_DNA"/>
</dbReference>
<dbReference type="InterPro" id="IPR004919">
    <property type="entry name" value="GmrSD_N"/>
</dbReference>
<reference evidence="2 3" key="1">
    <citation type="submission" date="2017-09" db="EMBL/GenBank/DDBJ databases">
        <title>Large-scale bioinformatics analysis of Bacillus genomes uncovers conserved roles of natural products in bacterial physiology.</title>
        <authorList>
            <consortium name="Agbiome Team Llc"/>
            <person name="Bleich R.M."/>
            <person name="Grubbs K.J."/>
            <person name="Santa Maria K.C."/>
            <person name="Allen S.E."/>
            <person name="Farag S."/>
            <person name="Shank E.A."/>
            <person name="Bowers A."/>
        </authorList>
    </citation>
    <scope>NUCLEOTIDE SEQUENCE [LARGE SCALE GENOMIC DNA]</scope>
    <source>
        <strain evidence="2 3">AFS085496</strain>
    </source>
</reference>
<organism evidence="2 3">
    <name type="scientific">Bacillus thuringiensis</name>
    <dbReference type="NCBI Taxonomy" id="1428"/>
    <lineage>
        <taxon>Bacteria</taxon>
        <taxon>Bacillati</taxon>
        <taxon>Bacillota</taxon>
        <taxon>Bacilli</taxon>
        <taxon>Bacillales</taxon>
        <taxon>Bacillaceae</taxon>
        <taxon>Bacillus</taxon>
        <taxon>Bacillus cereus group</taxon>
    </lineage>
</organism>
<accession>A0A9X6WMX4</accession>
<comment type="caution">
    <text evidence="2">The sequence shown here is derived from an EMBL/GenBank/DDBJ whole genome shotgun (WGS) entry which is preliminary data.</text>
</comment>
<gene>
    <name evidence="2" type="ORF">COJ15_17835</name>
</gene>
<name>A0A9X6WMX4_BACTU</name>
<sequence>MPIQRSGPVPPFFEYVTSKALIPHYNGNTTTTITNLGIHEWVEIPRYQRGISWQMDNVEEFLSSPSILLGNVILAQFPHNDRFPNFPFNNYLILVDGLQRFSVGTMILAILHNKVFHANAPYHSSNSNHFTNLSARVFPLSPVYLHNDNEFSNHPRNAIAHQYRRLRAEVETYIENMLNQGNGLRLAQYIQQTFLNRQVAVDIYFNFSGPIEIMNTFLGINTIRVDLGPVDLLRALIIEQGASSGWTAVQIDDIENDFTGIFTTNDKPDSSLLPFVNVLLKTLNSNPNRIFPSWSSNLQLTEVDDFLDFVQTFKNPAQNSYFQEIRECGAIPYAILMSYYYINVVHNGASRPSFLNGGNSEDTELKALLIASYRVLLNGTIGRTRIYAEQIIEGTLIYPLDGIADQISRDFINITTQQQLDLQWLVSALNKVDKNKSKRVFNAMLLPMHGAAVTDFYAITFGRAAANFHVDHLIPQSLLNNAQGNEGETLRNFAPLPQSQNREAKATHCSSKLSPNGIYANYLAGGSHFVHPYGQWLVDNYSSFPNPSDLDRPELLEVNQQPDVGTERIQYIADILINRM</sequence>